<feature type="region of interest" description="Disordered" evidence="8">
    <location>
        <begin position="156"/>
        <end position="187"/>
    </location>
</feature>
<dbReference type="GO" id="GO:0032259">
    <property type="term" value="P:methylation"/>
    <property type="evidence" value="ECO:0007669"/>
    <property type="project" value="UniProtKB-KW"/>
</dbReference>
<feature type="compositionally biased region" description="Basic and acidic residues" evidence="8">
    <location>
        <begin position="171"/>
        <end position="181"/>
    </location>
</feature>
<comment type="catalytic activity">
    <reaction evidence="7">
        <text>L-lysyl(27)-[histone H3] + 3 S-adenosyl-L-methionine = N(6),N(6),N(6)-trimethyl-L-lysyl(27)-[histone H3] + 3 S-adenosyl-L-homocysteine + 3 H(+)</text>
        <dbReference type="Rhea" id="RHEA:60292"/>
        <dbReference type="Rhea" id="RHEA-COMP:15535"/>
        <dbReference type="Rhea" id="RHEA-COMP:15548"/>
        <dbReference type="ChEBI" id="CHEBI:15378"/>
        <dbReference type="ChEBI" id="CHEBI:29969"/>
        <dbReference type="ChEBI" id="CHEBI:57856"/>
        <dbReference type="ChEBI" id="CHEBI:59789"/>
        <dbReference type="ChEBI" id="CHEBI:61961"/>
        <dbReference type="EC" id="2.1.1.356"/>
    </reaction>
</comment>
<dbReference type="PROSITE" id="PS50280">
    <property type="entry name" value="SET"/>
    <property type="match status" value="1"/>
</dbReference>
<dbReference type="InterPro" id="IPR045318">
    <property type="entry name" value="EZH1/2-like"/>
</dbReference>
<keyword evidence="5" id="KW-0804">Transcription</keyword>
<dbReference type="PANTHER" id="PTHR45747:SF4">
    <property type="entry name" value="HISTONE-LYSINE N-METHYLTRANSFERASE E(Z)"/>
    <property type="match status" value="1"/>
</dbReference>
<evidence type="ECO:0000256" key="8">
    <source>
        <dbReference type="SAM" id="MobiDB-lite"/>
    </source>
</evidence>
<evidence type="ECO:0000256" key="1">
    <source>
        <dbReference type="ARBA" id="ARBA00022603"/>
    </source>
</evidence>
<dbReference type="InterPro" id="IPR046341">
    <property type="entry name" value="SET_dom_sf"/>
</dbReference>
<comment type="caution">
    <text evidence="11">The sequence shown here is derived from an EMBL/GenBank/DDBJ whole genome shotgun (WGS) entry which is preliminary data.</text>
</comment>
<dbReference type="InterPro" id="IPR026489">
    <property type="entry name" value="CXC_dom"/>
</dbReference>
<dbReference type="Pfam" id="PF18264">
    <property type="entry name" value="preSET_CXC"/>
    <property type="match status" value="1"/>
</dbReference>
<gene>
    <name evidence="11" type="ORF">A1O9_10226</name>
</gene>
<evidence type="ECO:0000256" key="5">
    <source>
        <dbReference type="ARBA" id="ARBA00023163"/>
    </source>
</evidence>
<dbReference type="PROSITE" id="PS51633">
    <property type="entry name" value="CXC"/>
    <property type="match status" value="1"/>
</dbReference>
<dbReference type="Proteomes" id="UP000027920">
    <property type="component" value="Unassembled WGS sequence"/>
</dbReference>
<feature type="region of interest" description="Disordered" evidence="8">
    <location>
        <begin position="1121"/>
        <end position="1299"/>
    </location>
</feature>
<dbReference type="GO" id="GO:0003682">
    <property type="term" value="F:chromatin binding"/>
    <property type="evidence" value="ECO:0007669"/>
    <property type="project" value="TreeGrafter"/>
</dbReference>
<dbReference type="OrthoDB" id="6141102at2759"/>
<keyword evidence="12" id="KW-1185">Reference proteome</keyword>
<dbReference type="SMART" id="SM00066">
    <property type="entry name" value="GAL4"/>
    <property type="match status" value="1"/>
</dbReference>
<protein>
    <recommendedName>
        <fullName evidence="13">SET domain-containing protein</fullName>
    </recommendedName>
</protein>
<dbReference type="Pfam" id="PF00856">
    <property type="entry name" value="SET"/>
    <property type="match status" value="1"/>
</dbReference>
<feature type="compositionally biased region" description="Basic residues" evidence="8">
    <location>
        <begin position="1272"/>
        <end position="1288"/>
    </location>
</feature>
<dbReference type="InterPro" id="IPR041355">
    <property type="entry name" value="Pre-SET_CXC"/>
</dbReference>
<dbReference type="RefSeq" id="XP_013256415.1">
    <property type="nucleotide sequence ID" value="XM_013400961.1"/>
</dbReference>
<keyword evidence="1" id="KW-0489">Methyltransferase</keyword>
<reference evidence="11 12" key="1">
    <citation type="submission" date="2013-03" db="EMBL/GenBank/DDBJ databases">
        <title>The Genome Sequence of Exophiala aquamarina CBS 119918.</title>
        <authorList>
            <consortium name="The Broad Institute Genomics Platform"/>
            <person name="Cuomo C."/>
            <person name="de Hoog S."/>
            <person name="Gorbushina A."/>
            <person name="Walker B."/>
            <person name="Young S.K."/>
            <person name="Zeng Q."/>
            <person name="Gargeya S."/>
            <person name="Fitzgerald M."/>
            <person name="Haas B."/>
            <person name="Abouelleil A."/>
            <person name="Allen A.W."/>
            <person name="Alvarado L."/>
            <person name="Arachchi H.M."/>
            <person name="Berlin A.M."/>
            <person name="Chapman S.B."/>
            <person name="Gainer-Dewar J."/>
            <person name="Goldberg J."/>
            <person name="Griggs A."/>
            <person name="Gujja S."/>
            <person name="Hansen M."/>
            <person name="Howarth C."/>
            <person name="Imamovic A."/>
            <person name="Ireland A."/>
            <person name="Larimer J."/>
            <person name="McCowan C."/>
            <person name="Murphy C."/>
            <person name="Pearson M."/>
            <person name="Poon T.W."/>
            <person name="Priest M."/>
            <person name="Roberts A."/>
            <person name="Saif S."/>
            <person name="Shea T."/>
            <person name="Sisk P."/>
            <person name="Sykes S."/>
            <person name="Wortman J."/>
            <person name="Nusbaum C."/>
            <person name="Birren B."/>
        </authorList>
    </citation>
    <scope>NUCLEOTIDE SEQUENCE [LARGE SCALE GENOMIC DNA]</scope>
    <source>
        <strain evidence="11 12">CBS 119918</strain>
    </source>
</reference>
<dbReference type="Gene3D" id="2.170.270.10">
    <property type="entry name" value="SET domain"/>
    <property type="match status" value="1"/>
</dbReference>
<name>A0A072PE60_9EURO</name>
<dbReference type="PANTHER" id="PTHR45747">
    <property type="entry name" value="HISTONE-LYSINE N-METHYLTRANSFERASE E(Z)"/>
    <property type="match status" value="1"/>
</dbReference>
<feature type="region of interest" description="Disordered" evidence="8">
    <location>
        <begin position="50"/>
        <end position="71"/>
    </location>
</feature>
<sequence length="1321" mass="149661">MGSALEPIVLSDSEDEGPHRRKGTNQSGYLHQIANADERQASYLRQQLKPSQKPFDFSRTQSLGLPPFSRGIRVPGRIASTINTPRTEVATGPQTLSLNSPSSITPATQRRVPLSNGEITMKSMSRTSNGYPATTTINDTPSTRLFTPDFAQLGKLSTPNTQARQPTEMVSTEHKAPDQEVRPVSGNSGAKICQNCVRINTTCDGLQPCTPCKQRQYDCVYQINTPNREQRPSLIVKLQLPRRNSVSSSIEHLESPRSASGSEMGFDANQRPKMYMKPTQPQIGGHDVDSRLHVRNARHERNLSYEPVTADKALDNDSSEESTPSLEIDLSIDAVRNLVDTLQKDQHDWQEKSVQAELRQATFDMKTRRLPDLDPTIPDPFKVAFEKRRTENEKEPLGTIEMGGLSKLQARPIQKKTMLTRAVEKRFKTEGTVLPKYKAIGRIASTFLAPNCHTQKYRPYDAEDEIQDPDATEKYLELEQRFNNNYDSLKAQRDCQELIWLWKPWAEQLFVSLQIKPDHVLYYFVQDHFEPERQLLLPWSIESAKAWSLEWTKRCSTCELANHEEMITGFSRNKFDELERPSDRSLAFAGLAAHAFHQVSRISLWHIVAGGVIQPPHDEWEDDENGSEPCLICLRHHCPSHGNFIEDRDDDNAEDPKAYVNDEEKKQNVRQFMSLPASDQSEHKPHLCGVFCVDPSQDLQQILGRQPDGTVSGDSRVTAQTRSSFPGNEFCSNSCFWEVSRRRKIKISDATFHPFLSQSHRVLVEKVMRFYLNHTRGPCIISRIVKDVTCERVFSHMIYCMVQRPHPPLEADAVSDSNSGQRHPYAVKKKRKPMTIMDVSRSGDLDQRPPFLPCSHEGPCHNDPKCTCYRYKVHCERFCGCDESCKRRFKGCSCVARGNKVCFKDNRCECWKLNRECDPSLCGKCGVFEVLDSYNKYNDDIRKGRCRNNRIQLGLPAPTTKAPSQIQGYGLYSRTDIPKEDFIGEYTGEVISKSEGNRRGAMYHVLGQEYLFIINKAQEIDASNNGNKMRFMNNSQREEHINVEPKMLWCSGVVRVGLFAKRHIEAGEELLYNYNYPESKVQYFWEPGERPANTRAMVPPSHERIARTITAPNLAGAIAKTRGVDSSSSPVPMRNRKRKRVVDESSEIDDLPAAEGVQSESEASQILEIEDSADSEYETNGRITEEDEIEEVSDEVSSDHGVPVATKASKRRAGASKSRSSKIVGATSRRLKKRSRINGTATARRARRPQDTPDGAMSSFGPVRTKSTSRPTHTKNKAGKLVVRKRKIGPNDRRFGGKAQQLAWETRRLNEALASQRDKQR</sequence>
<evidence type="ECO:0000259" key="10">
    <source>
        <dbReference type="PROSITE" id="PS51633"/>
    </source>
</evidence>
<evidence type="ECO:0000256" key="2">
    <source>
        <dbReference type="ARBA" id="ARBA00022679"/>
    </source>
</evidence>
<evidence type="ECO:0000259" key="9">
    <source>
        <dbReference type="PROSITE" id="PS50280"/>
    </source>
</evidence>
<dbReference type="SMART" id="SM00317">
    <property type="entry name" value="SET"/>
    <property type="match status" value="1"/>
</dbReference>
<evidence type="ECO:0000256" key="3">
    <source>
        <dbReference type="ARBA" id="ARBA00022691"/>
    </source>
</evidence>
<dbReference type="GO" id="GO:0005634">
    <property type="term" value="C:nucleus"/>
    <property type="evidence" value="ECO:0007669"/>
    <property type="project" value="TreeGrafter"/>
</dbReference>
<dbReference type="GO" id="GO:0140951">
    <property type="term" value="F:histone H3K27 trimethyltransferase activity"/>
    <property type="evidence" value="ECO:0007669"/>
    <property type="project" value="UniProtKB-EC"/>
</dbReference>
<organism evidence="11 12">
    <name type="scientific">Exophiala aquamarina CBS 119918</name>
    <dbReference type="NCBI Taxonomy" id="1182545"/>
    <lineage>
        <taxon>Eukaryota</taxon>
        <taxon>Fungi</taxon>
        <taxon>Dikarya</taxon>
        <taxon>Ascomycota</taxon>
        <taxon>Pezizomycotina</taxon>
        <taxon>Eurotiomycetes</taxon>
        <taxon>Chaetothyriomycetidae</taxon>
        <taxon>Chaetothyriales</taxon>
        <taxon>Herpotrichiellaceae</taxon>
        <taxon>Exophiala</taxon>
    </lineage>
</organism>
<proteinExistence type="predicted"/>
<accession>A0A072PE60</accession>
<keyword evidence="4" id="KW-0805">Transcription regulation</keyword>
<feature type="domain" description="CXC" evidence="10">
    <location>
        <begin position="830"/>
        <end position="942"/>
    </location>
</feature>
<evidence type="ECO:0008006" key="13">
    <source>
        <dbReference type="Google" id="ProtNLM"/>
    </source>
</evidence>
<dbReference type="STRING" id="1182545.A0A072PE60"/>
<feature type="region of interest" description="Disordered" evidence="8">
    <location>
        <begin position="122"/>
        <end position="143"/>
    </location>
</feature>
<dbReference type="SUPFAM" id="SSF82199">
    <property type="entry name" value="SET domain"/>
    <property type="match status" value="1"/>
</dbReference>
<dbReference type="GO" id="GO:0031507">
    <property type="term" value="P:heterochromatin formation"/>
    <property type="evidence" value="ECO:0007669"/>
    <property type="project" value="TreeGrafter"/>
</dbReference>
<keyword evidence="6" id="KW-0539">Nucleus</keyword>
<feature type="domain" description="SET" evidence="9">
    <location>
        <begin position="957"/>
        <end position="1075"/>
    </location>
</feature>
<keyword evidence="2" id="KW-0808">Transferase</keyword>
<keyword evidence="3" id="KW-0949">S-adenosyl-L-methionine</keyword>
<feature type="region of interest" description="Disordered" evidence="8">
    <location>
        <begin position="1"/>
        <end position="38"/>
    </location>
</feature>
<dbReference type="InterPro" id="IPR001138">
    <property type="entry name" value="Zn2Cys6_DnaBD"/>
</dbReference>
<feature type="region of interest" description="Disordered" evidence="8">
    <location>
        <begin position="300"/>
        <end position="325"/>
    </location>
</feature>
<feature type="compositionally biased region" description="Acidic residues" evidence="8">
    <location>
        <begin position="1168"/>
        <end position="1177"/>
    </location>
</feature>
<dbReference type="GO" id="GO:0000981">
    <property type="term" value="F:DNA-binding transcription factor activity, RNA polymerase II-specific"/>
    <property type="evidence" value="ECO:0007669"/>
    <property type="project" value="InterPro"/>
</dbReference>
<evidence type="ECO:0000256" key="6">
    <source>
        <dbReference type="ARBA" id="ARBA00023242"/>
    </source>
</evidence>
<dbReference type="GeneID" id="25285131"/>
<feature type="compositionally biased region" description="Acidic residues" evidence="8">
    <location>
        <begin position="1185"/>
        <end position="1196"/>
    </location>
</feature>
<dbReference type="InterPro" id="IPR001214">
    <property type="entry name" value="SET_dom"/>
</dbReference>
<evidence type="ECO:0000256" key="7">
    <source>
        <dbReference type="ARBA" id="ARBA00048568"/>
    </source>
</evidence>
<feature type="compositionally biased region" description="Polar residues" evidence="8">
    <location>
        <begin position="156"/>
        <end position="170"/>
    </location>
</feature>
<dbReference type="VEuPathDB" id="FungiDB:A1O9_10226"/>
<evidence type="ECO:0000313" key="12">
    <source>
        <dbReference type="Proteomes" id="UP000027920"/>
    </source>
</evidence>
<dbReference type="GO" id="GO:0008270">
    <property type="term" value="F:zinc ion binding"/>
    <property type="evidence" value="ECO:0007669"/>
    <property type="project" value="InterPro"/>
</dbReference>
<dbReference type="HOGENOM" id="CLU_003620_1_0_1"/>
<dbReference type="EMBL" id="AMGV01000012">
    <property type="protein sequence ID" value="KEF53825.1"/>
    <property type="molecule type" value="Genomic_DNA"/>
</dbReference>
<evidence type="ECO:0000313" key="11">
    <source>
        <dbReference type="EMBL" id="KEF53825.1"/>
    </source>
</evidence>
<evidence type="ECO:0000256" key="4">
    <source>
        <dbReference type="ARBA" id="ARBA00023015"/>
    </source>
</evidence>